<dbReference type="Pfam" id="PF10143">
    <property type="entry name" value="PhosphMutase"/>
    <property type="match status" value="1"/>
</dbReference>
<dbReference type="InterPro" id="IPR006124">
    <property type="entry name" value="Metalloenzyme"/>
</dbReference>
<evidence type="ECO:0000256" key="4">
    <source>
        <dbReference type="ARBA" id="ARBA00005524"/>
    </source>
</evidence>
<dbReference type="Gene3D" id="3.30.70.2130">
    <property type="entry name" value="Metalloenzyme domain"/>
    <property type="match status" value="1"/>
</dbReference>
<dbReference type="GO" id="GO:0006096">
    <property type="term" value="P:glycolytic process"/>
    <property type="evidence" value="ECO:0007669"/>
    <property type="project" value="UniProtKB-KW"/>
</dbReference>
<evidence type="ECO:0000259" key="6">
    <source>
        <dbReference type="Pfam" id="PF01676"/>
    </source>
</evidence>
<evidence type="ECO:0000256" key="1">
    <source>
        <dbReference type="ARBA" id="ARBA00000370"/>
    </source>
</evidence>
<dbReference type="Gene3D" id="3.40.720.10">
    <property type="entry name" value="Alkaline Phosphatase, subunit A"/>
    <property type="match status" value="2"/>
</dbReference>
<evidence type="ECO:0000256" key="2">
    <source>
        <dbReference type="ARBA" id="ARBA00002315"/>
    </source>
</evidence>
<dbReference type="PANTHER" id="PTHR31209">
    <property type="entry name" value="COFACTOR-INDEPENDENT PHOSPHOGLYCERATE MUTASE"/>
    <property type="match status" value="1"/>
</dbReference>
<comment type="pathway">
    <text evidence="3">Carbohydrate degradation.</text>
</comment>
<protein>
    <submittedName>
        <fullName evidence="7">2,3-bisphosphoglycerate-independent phosphoglycerate mutase</fullName>
        <ecNumber evidence="7">5.4.2.12</ecNumber>
    </submittedName>
</protein>
<dbReference type="SUPFAM" id="SSF53649">
    <property type="entry name" value="Alkaline phosphatase-like"/>
    <property type="match status" value="1"/>
</dbReference>
<dbReference type="AlphaFoldDB" id="A0A831RPC8"/>
<comment type="similarity">
    <text evidence="4">Belongs to the BPG-independent phosphoglycerate mutase family. A-PGAM subfamily.</text>
</comment>
<comment type="function">
    <text evidence="2">Catalyzes the interconversion of 2-phosphoglycerate and 3-phosphoglycerate.</text>
</comment>
<dbReference type="InterPro" id="IPR004456">
    <property type="entry name" value="Pglycerate_mutase_ApgM"/>
</dbReference>
<sequence>MADRTRCGKGVLLILDGLGDRGQPLFDGATPLEAAETPNMDRLVHGGQGGLVDPLFPGVPVGTHTGTGILLGIPPADIVRLARGPIEAAGIGLRGPDGELLIRANLATLEPTADGLRISDRRAGRISGAEVEELTRELQRIDLGNGIHAGLHPATGHRAVLSLQGAGLSARISDTDPGETGPAAVPLPPCRPLDESAEAAVTAAALNHASLIIHQHLQQHPLNRRRQAAGLPPANGIICRSPGTRQPARGLTRHLGLEAALIAGESTVIGLGHLLGLKVYSDPRFTSLPDTDLAAKIGRAVTALGDNDLVFIHVKGPDICAHDRDAAGKRDLLQRIDRALAPLLGEDVVIGITGDHSTDCNSGRHTGDPVPSLLYFRAGRRDRCHRFDEAGCAGGGLGRLSGTGFLCALLDAMGAMHKFREEDLPYYSPP</sequence>
<dbReference type="InterPro" id="IPR042253">
    <property type="entry name" value="Pglycerate_mutase_ApgM_sf"/>
</dbReference>
<dbReference type="CDD" id="cd16011">
    <property type="entry name" value="iPGM_like"/>
    <property type="match status" value="1"/>
</dbReference>
<dbReference type="PIRSF" id="PIRSF006392">
    <property type="entry name" value="IPGAM_arch"/>
    <property type="match status" value="1"/>
</dbReference>
<name>A0A831RPC8_9GAMM</name>
<keyword evidence="5" id="KW-0324">Glycolysis</keyword>
<evidence type="ECO:0000256" key="5">
    <source>
        <dbReference type="ARBA" id="ARBA00023152"/>
    </source>
</evidence>
<proteinExistence type="inferred from homology"/>
<dbReference type="InterPro" id="IPR017850">
    <property type="entry name" value="Alkaline_phosphatase_core_sf"/>
</dbReference>
<accession>A0A831RPC8</accession>
<dbReference type="Pfam" id="PF01676">
    <property type="entry name" value="Metalloenzyme"/>
    <property type="match status" value="1"/>
</dbReference>
<keyword evidence="7" id="KW-0413">Isomerase</keyword>
<dbReference type="GO" id="GO:0046872">
    <property type="term" value="F:metal ion binding"/>
    <property type="evidence" value="ECO:0007669"/>
    <property type="project" value="InterPro"/>
</dbReference>
<comment type="caution">
    <text evidence="7">The sequence shown here is derived from an EMBL/GenBank/DDBJ whole genome shotgun (WGS) entry which is preliminary data.</text>
</comment>
<evidence type="ECO:0000256" key="3">
    <source>
        <dbReference type="ARBA" id="ARBA00004921"/>
    </source>
</evidence>
<organism evidence="7">
    <name type="scientific">Sedimenticola thiotaurini</name>
    <dbReference type="NCBI Taxonomy" id="1543721"/>
    <lineage>
        <taxon>Bacteria</taxon>
        <taxon>Pseudomonadati</taxon>
        <taxon>Pseudomonadota</taxon>
        <taxon>Gammaproteobacteria</taxon>
        <taxon>Chromatiales</taxon>
        <taxon>Sedimenticolaceae</taxon>
        <taxon>Sedimenticola</taxon>
    </lineage>
</organism>
<gene>
    <name evidence="7" type="primary">apgM</name>
    <name evidence="7" type="ORF">ENI96_09405</name>
</gene>
<comment type="catalytic activity">
    <reaction evidence="1">
        <text>(2R)-2-phosphoglycerate = (2R)-3-phosphoglycerate</text>
        <dbReference type="Rhea" id="RHEA:15901"/>
        <dbReference type="ChEBI" id="CHEBI:58272"/>
        <dbReference type="ChEBI" id="CHEBI:58289"/>
        <dbReference type="EC" id="5.4.2.12"/>
    </reaction>
</comment>
<dbReference type="EMBL" id="DRKP01000107">
    <property type="protein sequence ID" value="HEB96630.1"/>
    <property type="molecule type" value="Genomic_DNA"/>
</dbReference>
<dbReference type="PANTHER" id="PTHR31209:SF0">
    <property type="entry name" value="METALLOENZYME DOMAIN-CONTAINING PROTEIN"/>
    <property type="match status" value="1"/>
</dbReference>
<dbReference type="Proteomes" id="UP000886251">
    <property type="component" value="Unassembled WGS sequence"/>
</dbReference>
<dbReference type="EC" id="5.4.2.12" evidence="7"/>
<feature type="domain" description="Metalloenzyme" evidence="6">
    <location>
        <begin position="9"/>
        <end position="403"/>
    </location>
</feature>
<reference evidence="7" key="1">
    <citation type="journal article" date="2020" name="mSystems">
        <title>Genome- and Community-Level Interaction Insights into Carbon Utilization and Element Cycling Functions of Hydrothermarchaeota in Hydrothermal Sediment.</title>
        <authorList>
            <person name="Zhou Z."/>
            <person name="Liu Y."/>
            <person name="Xu W."/>
            <person name="Pan J."/>
            <person name="Luo Z.H."/>
            <person name="Li M."/>
        </authorList>
    </citation>
    <scope>NUCLEOTIDE SEQUENCE [LARGE SCALE GENOMIC DNA]</scope>
    <source>
        <strain evidence="7">HyVt-443</strain>
    </source>
</reference>
<dbReference type="GO" id="GO:0004619">
    <property type="term" value="F:phosphoglycerate mutase activity"/>
    <property type="evidence" value="ECO:0007669"/>
    <property type="project" value="UniProtKB-EC"/>
</dbReference>
<evidence type="ECO:0000313" key="7">
    <source>
        <dbReference type="EMBL" id="HEB96630.1"/>
    </source>
</evidence>